<feature type="chain" id="PRO_5002593495" evidence="2">
    <location>
        <begin position="34"/>
        <end position="278"/>
    </location>
</feature>
<gene>
    <name evidence="3" type="ORF">AA309_26365</name>
</gene>
<dbReference type="STRING" id="1225564.AA309_26365"/>
<feature type="signal peptide" evidence="2">
    <location>
        <begin position="1"/>
        <end position="33"/>
    </location>
</feature>
<proteinExistence type="predicted"/>
<dbReference type="GO" id="GO:0016788">
    <property type="term" value="F:hydrolase activity, acting on ester bonds"/>
    <property type="evidence" value="ECO:0007669"/>
    <property type="project" value="InterPro"/>
</dbReference>
<dbReference type="Pfam" id="PF00657">
    <property type="entry name" value="Lipase_GDSL"/>
    <property type="match status" value="1"/>
</dbReference>
<reference evidence="3 4" key="1">
    <citation type="submission" date="2015-05" db="EMBL/GenBank/DDBJ databases">
        <title>Draft genome sequence of Microvirga vignae strain BR3299, a novel nitrogen fixing bacteria isolated from Brazil semi-aired region.</title>
        <authorList>
            <person name="Zilli J.E."/>
            <person name="Passos S.R."/>
            <person name="Leite J."/>
            <person name="Baldani J.I."/>
            <person name="Xavier G.R."/>
            <person name="Rumjaneck N.G."/>
            <person name="Simoes-Araujo J.L."/>
        </authorList>
    </citation>
    <scope>NUCLEOTIDE SEQUENCE [LARGE SCALE GENOMIC DNA]</scope>
    <source>
        <strain evidence="3 4">BR3299</strain>
    </source>
</reference>
<dbReference type="Proteomes" id="UP000035489">
    <property type="component" value="Unassembled WGS sequence"/>
</dbReference>
<protein>
    <submittedName>
        <fullName evidence="3">GDSL family lipase</fullName>
    </submittedName>
</protein>
<dbReference type="InterPro" id="IPR036514">
    <property type="entry name" value="SGNH_hydro_sf"/>
</dbReference>
<dbReference type="EMBL" id="LCYG01000088">
    <property type="protein sequence ID" value="KLK90331.1"/>
    <property type="molecule type" value="Genomic_DNA"/>
</dbReference>
<keyword evidence="2" id="KW-0732">Signal</keyword>
<organism evidence="3 4">
    <name type="scientific">Microvirga vignae</name>
    <dbReference type="NCBI Taxonomy" id="1225564"/>
    <lineage>
        <taxon>Bacteria</taxon>
        <taxon>Pseudomonadati</taxon>
        <taxon>Pseudomonadota</taxon>
        <taxon>Alphaproteobacteria</taxon>
        <taxon>Hyphomicrobiales</taxon>
        <taxon>Methylobacteriaceae</taxon>
        <taxon>Microvirga</taxon>
    </lineage>
</organism>
<dbReference type="InterPro" id="IPR001087">
    <property type="entry name" value="GDSL"/>
</dbReference>
<keyword evidence="1" id="KW-0378">Hydrolase</keyword>
<dbReference type="AlphaFoldDB" id="A0A0H1R6C4"/>
<evidence type="ECO:0000313" key="4">
    <source>
        <dbReference type="Proteomes" id="UP000035489"/>
    </source>
</evidence>
<dbReference type="Gene3D" id="3.40.50.1110">
    <property type="entry name" value="SGNH hydrolase"/>
    <property type="match status" value="1"/>
</dbReference>
<dbReference type="CDD" id="cd01846">
    <property type="entry name" value="fatty_acyltransferase_like"/>
    <property type="match status" value="1"/>
</dbReference>
<evidence type="ECO:0000313" key="3">
    <source>
        <dbReference type="EMBL" id="KLK90331.1"/>
    </source>
</evidence>
<evidence type="ECO:0000256" key="2">
    <source>
        <dbReference type="SAM" id="SignalP"/>
    </source>
</evidence>
<dbReference type="SUPFAM" id="SSF52266">
    <property type="entry name" value="SGNH hydrolase"/>
    <property type="match status" value="1"/>
</dbReference>
<dbReference type="InterPro" id="IPR051058">
    <property type="entry name" value="GDSL_Est/Lipase"/>
</dbReference>
<accession>A0A0H1R6C4</accession>
<dbReference type="PANTHER" id="PTHR45648">
    <property type="entry name" value="GDSL LIPASE/ACYLHYDROLASE FAMILY PROTEIN (AFU_ORTHOLOGUE AFUA_4G14700)"/>
    <property type="match status" value="1"/>
</dbReference>
<evidence type="ECO:0000256" key="1">
    <source>
        <dbReference type="ARBA" id="ARBA00022801"/>
    </source>
</evidence>
<dbReference type="PANTHER" id="PTHR45648:SF22">
    <property type="entry name" value="GDSL LIPASE_ACYLHYDROLASE FAMILY PROTEIN (AFU_ORTHOLOGUE AFUA_4G14700)"/>
    <property type="match status" value="1"/>
</dbReference>
<sequence length="278" mass="29708">MTSRLPWSSNLPGLIRSLIIVAASALMNLSAQAFPAFDHVVVFGDSLSDNGNAGRASNGPVWVEHLATRFGVTLKPSRTGGSNFAVGGARLDPRSGTTSLRAQARSYLRASRPQRRTLHIVYGGGNDLLAALGQPQAVAMVDTAVASLRSIVADLARRGATDILVPNLPAIGITPAVRAQGRQAVEAANKLAERFNRALDQELSGFAGHTGLRLYRLDVWQLAERVSADPAAAGFVDITTPCGQRRPCEGYLFWDDIHPTTQAHRRLAEAAAQVLETR</sequence>
<dbReference type="PATRIC" id="fig|1225564.3.peg.6863"/>
<keyword evidence="4" id="KW-1185">Reference proteome</keyword>
<name>A0A0H1R6C4_9HYPH</name>
<comment type="caution">
    <text evidence="3">The sequence shown here is derived from an EMBL/GenBank/DDBJ whole genome shotgun (WGS) entry which is preliminary data.</text>
</comment>